<name>A0A9W9Z4R6_9CNID</name>
<gene>
    <name evidence="2" type="ORF">OS493_012905</name>
</gene>
<protein>
    <submittedName>
        <fullName evidence="2">Uncharacterized protein</fullName>
    </submittedName>
</protein>
<comment type="caution">
    <text evidence="2">The sequence shown here is derived from an EMBL/GenBank/DDBJ whole genome shotgun (WGS) entry which is preliminary data.</text>
</comment>
<dbReference type="Proteomes" id="UP001163046">
    <property type="component" value="Unassembled WGS sequence"/>
</dbReference>
<dbReference type="EMBL" id="MU826831">
    <property type="protein sequence ID" value="KAJ7373314.1"/>
    <property type="molecule type" value="Genomic_DNA"/>
</dbReference>
<feature type="compositionally biased region" description="Polar residues" evidence="1">
    <location>
        <begin position="65"/>
        <end position="81"/>
    </location>
</feature>
<reference evidence="2" key="1">
    <citation type="submission" date="2023-01" db="EMBL/GenBank/DDBJ databases">
        <title>Genome assembly of the deep-sea coral Lophelia pertusa.</title>
        <authorList>
            <person name="Herrera S."/>
            <person name="Cordes E."/>
        </authorList>
    </citation>
    <scope>NUCLEOTIDE SEQUENCE</scope>
    <source>
        <strain evidence="2">USNM1676648</strain>
        <tissue evidence="2">Polyp</tissue>
    </source>
</reference>
<evidence type="ECO:0000313" key="3">
    <source>
        <dbReference type="Proteomes" id="UP001163046"/>
    </source>
</evidence>
<evidence type="ECO:0000256" key="1">
    <source>
        <dbReference type="SAM" id="MobiDB-lite"/>
    </source>
</evidence>
<accession>A0A9W9Z4R6</accession>
<sequence>MFRIPNIKDEEEAKAEAEVNMARAESSESQETKENIKDIFDPEQETHRSSATQTEAFDHLYRSVPASSQDTSPHADASSQTDEFDYMFNEPSTSKPFDRDYFRGDDAKVSFYTGLPGAFPLD</sequence>
<dbReference type="AlphaFoldDB" id="A0A9W9Z4R6"/>
<evidence type="ECO:0000313" key="2">
    <source>
        <dbReference type="EMBL" id="KAJ7373314.1"/>
    </source>
</evidence>
<feature type="region of interest" description="Disordered" evidence="1">
    <location>
        <begin position="1"/>
        <end position="51"/>
    </location>
</feature>
<organism evidence="2 3">
    <name type="scientific">Desmophyllum pertusum</name>
    <dbReference type="NCBI Taxonomy" id="174260"/>
    <lineage>
        <taxon>Eukaryota</taxon>
        <taxon>Metazoa</taxon>
        <taxon>Cnidaria</taxon>
        <taxon>Anthozoa</taxon>
        <taxon>Hexacorallia</taxon>
        <taxon>Scleractinia</taxon>
        <taxon>Caryophylliina</taxon>
        <taxon>Caryophylliidae</taxon>
        <taxon>Desmophyllum</taxon>
    </lineage>
</organism>
<feature type="region of interest" description="Disordered" evidence="1">
    <location>
        <begin position="63"/>
        <end position="83"/>
    </location>
</feature>
<dbReference type="OrthoDB" id="5962486at2759"/>
<proteinExistence type="predicted"/>
<feature type="compositionally biased region" description="Basic and acidic residues" evidence="1">
    <location>
        <begin position="30"/>
        <end position="48"/>
    </location>
</feature>
<keyword evidence="3" id="KW-1185">Reference proteome</keyword>